<dbReference type="PROSITE" id="PS00010">
    <property type="entry name" value="ASX_HYDROXYL"/>
    <property type="match status" value="1"/>
</dbReference>
<dbReference type="FunFam" id="2.10.25.10:FF:000255">
    <property type="entry name" value="Sushi, nidogen and EGF-like domains 1"/>
    <property type="match status" value="1"/>
</dbReference>
<dbReference type="SUPFAM" id="SSF57196">
    <property type="entry name" value="EGF/Laminin"/>
    <property type="match status" value="3"/>
</dbReference>
<feature type="domain" description="F5/8 type C" evidence="8">
    <location>
        <begin position="312"/>
        <end position="469"/>
    </location>
</feature>
<dbReference type="PROSITE" id="PS01286">
    <property type="entry name" value="FA58C_2"/>
    <property type="match status" value="2"/>
</dbReference>
<reference evidence="10" key="1">
    <citation type="journal article" date="2014" name="Nature">
        <title>Elephant shark genome provides unique insights into gnathostome evolution.</title>
        <authorList>
            <consortium name="International Elephant Shark Genome Sequencing Consortium"/>
            <person name="Venkatesh B."/>
            <person name="Lee A.P."/>
            <person name="Ravi V."/>
            <person name="Maurya A.K."/>
            <person name="Lian M.M."/>
            <person name="Swann J.B."/>
            <person name="Ohta Y."/>
            <person name="Flajnik M.F."/>
            <person name="Sutoh Y."/>
            <person name="Kasahara M."/>
            <person name="Hoon S."/>
            <person name="Gangu V."/>
            <person name="Roy S.W."/>
            <person name="Irimia M."/>
            <person name="Korzh V."/>
            <person name="Kondrychyn I."/>
            <person name="Lim Z.W."/>
            <person name="Tay B.H."/>
            <person name="Tohari S."/>
            <person name="Kong K.W."/>
            <person name="Ho S."/>
            <person name="Lorente-Galdos B."/>
            <person name="Quilez J."/>
            <person name="Marques-Bonet T."/>
            <person name="Raney B.J."/>
            <person name="Ingham P.W."/>
            <person name="Tay A."/>
            <person name="Hillier L.W."/>
            <person name="Minx P."/>
            <person name="Boehm T."/>
            <person name="Wilson R.K."/>
            <person name="Brenner S."/>
            <person name="Warren W.C."/>
        </authorList>
    </citation>
    <scope>NUCLEOTIDE SEQUENCE</scope>
    <source>
        <tissue evidence="10">Brain</tissue>
    </source>
</reference>
<feature type="disulfide bond" evidence="6">
    <location>
        <begin position="47"/>
        <end position="56"/>
    </location>
</feature>
<dbReference type="Pfam" id="PF00754">
    <property type="entry name" value="F5_F8_type_C"/>
    <property type="match status" value="2"/>
</dbReference>
<dbReference type="PANTHER" id="PTHR46806">
    <property type="entry name" value="F5/8 TYPE C DOMAIN-CONTAINING PROTEIN"/>
    <property type="match status" value="1"/>
</dbReference>
<feature type="domain" description="EGF-like" evidence="9">
    <location>
        <begin position="60"/>
        <end position="104"/>
    </location>
</feature>
<evidence type="ECO:0000256" key="2">
    <source>
        <dbReference type="ARBA" id="ARBA00022729"/>
    </source>
</evidence>
<keyword evidence="4 6" id="KW-1015">Disulfide bond</keyword>
<dbReference type="EMBL" id="JW866396">
    <property type="protein sequence ID" value="AFO98913.1"/>
    <property type="molecule type" value="mRNA"/>
</dbReference>
<dbReference type="InterPro" id="IPR000152">
    <property type="entry name" value="EGF-type_Asp/Asn_hydroxyl_site"/>
</dbReference>
<dbReference type="PROSITE" id="PS01186">
    <property type="entry name" value="EGF_2"/>
    <property type="match status" value="2"/>
</dbReference>
<keyword evidence="1 6" id="KW-0245">EGF-like domain</keyword>
<feature type="disulfide bond" evidence="6">
    <location>
        <begin position="132"/>
        <end position="141"/>
    </location>
</feature>
<dbReference type="SUPFAM" id="SSF49785">
    <property type="entry name" value="Galactose-binding domain-like"/>
    <property type="match status" value="2"/>
</dbReference>
<dbReference type="SMART" id="SM00231">
    <property type="entry name" value="FA58C"/>
    <property type="match status" value="2"/>
</dbReference>
<dbReference type="InterPro" id="IPR000742">
    <property type="entry name" value="EGF"/>
</dbReference>
<feature type="domain" description="EGF-like" evidence="9">
    <location>
        <begin position="106"/>
        <end position="142"/>
    </location>
</feature>
<keyword evidence="3" id="KW-0677">Repeat</keyword>
<dbReference type="Gene3D" id="2.60.120.260">
    <property type="entry name" value="Galactose-binding domain-like"/>
    <property type="match status" value="2"/>
</dbReference>
<dbReference type="FunFam" id="2.60.120.260:FF:000002">
    <property type="entry name" value="Coagulation factor VIII"/>
    <property type="match status" value="2"/>
</dbReference>
<dbReference type="SMART" id="SM00181">
    <property type="entry name" value="EGF"/>
    <property type="match status" value="3"/>
</dbReference>
<dbReference type="PROSITE" id="PS00022">
    <property type="entry name" value="EGF_1"/>
    <property type="match status" value="3"/>
</dbReference>
<dbReference type="PROSITE" id="PS50022">
    <property type="entry name" value="FA58C_3"/>
    <property type="match status" value="2"/>
</dbReference>
<dbReference type="SMART" id="SM00179">
    <property type="entry name" value="EGF_CA"/>
    <property type="match status" value="3"/>
</dbReference>
<organism evidence="10">
    <name type="scientific">Callorhinchus milii</name>
    <name type="common">Ghost shark</name>
    <dbReference type="NCBI Taxonomy" id="7868"/>
    <lineage>
        <taxon>Eukaryota</taxon>
        <taxon>Metazoa</taxon>
        <taxon>Chordata</taxon>
        <taxon>Craniata</taxon>
        <taxon>Vertebrata</taxon>
        <taxon>Chondrichthyes</taxon>
        <taxon>Holocephali</taxon>
        <taxon>Chimaeriformes</taxon>
        <taxon>Callorhinchidae</taxon>
        <taxon>Callorhinchus</taxon>
    </lineage>
</organism>
<evidence type="ECO:0000313" key="10">
    <source>
        <dbReference type="EMBL" id="AFO98913.1"/>
    </source>
</evidence>
<dbReference type="GO" id="GO:0038023">
    <property type="term" value="F:signaling receptor activity"/>
    <property type="evidence" value="ECO:0007669"/>
    <property type="project" value="TreeGrafter"/>
</dbReference>
<comment type="caution">
    <text evidence="6">Lacks conserved residue(s) required for the propagation of feature annotation.</text>
</comment>
<evidence type="ECO:0000259" key="8">
    <source>
        <dbReference type="PROSITE" id="PS50022"/>
    </source>
</evidence>
<dbReference type="PRINTS" id="PR00010">
    <property type="entry name" value="EGFBLOOD"/>
</dbReference>
<dbReference type="GO" id="GO:0005886">
    <property type="term" value="C:plasma membrane"/>
    <property type="evidence" value="ECO:0007669"/>
    <property type="project" value="TreeGrafter"/>
</dbReference>
<dbReference type="InterPro" id="IPR001881">
    <property type="entry name" value="EGF-like_Ca-bd_dom"/>
</dbReference>
<keyword evidence="2 7" id="KW-0732">Signal</keyword>
<feature type="chain" id="PRO_5004777914" evidence="7">
    <location>
        <begin position="21"/>
        <end position="471"/>
    </location>
</feature>
<dbReference type="Gene3D" id="2.10.25.10">
    <property type="entry name" value="Laminin"/>
    <property type="match status" value="3"/>
</dbReference>
<dbReference type="PROSITE" id="PS01187">
    <property type="entry name" value="EGF_CA"/>
    <property type="match status" value="1"/>
</dbReference>
<feature type="disulfide bond" evidence="6">
    <location>
        <begin position="28"/>
        <end position="45"/>
    </location>
</feature>
<feature type="signal peptide" evidence="7">
    <location>
        <begin position="1"/>
        <end position="20"/>
    </location>
</feature>
<dbReference type="InterPro" id="IPR050633">
    <property type="entry name" value="Neuropilin_MCO_CoagFactor"/>
</dbReference>
<dbReference type="AlphaFoldDB" id="V9KLN8"/>
<evidence type="ECO:0000256" key="3">
    <source>
        <dbReference type="ARBA" id="ARBA00022737"/>
    </source>
</evidence>
<dbReference type="PROSITE" id="PS01285">
    <property type="entry name" value="FA58C_1"/>
    <property type="match status" value="2"/>
</dbReference>
<evidence type="ECO:0000256" key="6">
    <source>
        <dbReference type="PROSITE-ProRule" id="PRU00076"/>
    </source>
</evidence>
<accession>V9KLN8</accession>
<protein>
    <submittedName>
        <fullName evidence="10">Milk fat globule-EGF factor 8 protein b</fullName>
    </submittedName>
</protein>
<dbReference type="GO" id="GO:0005509">
    <property type="term" value="F:calcium ion binding"/>
    <property type="evidence" value="ECO:0007669"/>
    <property type="project" value="InterPro"/>
</dbReference>
<dbReference type="Pfam" id="PF00008">
    <property type="entry name" value="EGF"/>
    <property type="match status" value="3"/>
</dbReference>
<dbReference type="CDD" id="cd00054">
    <property type="entry name" value="EGF_CA"/>
    <property type="match status" value="3"/>
</dbReference>
<evidence type="ECO:0000259" key="9">
    <source>
        <dbReference type="PROSITE" id="PS50026"/>
    </source>
</evidence>
<name>V9KLN8_CALMI</name>
<evidence type="ECO:0000256" key="1">
    <source>
        <dbReference type="ARBA" id="ARBA00022536"/>
    </source>
</evidence>
<dbReference type="PANTHER" id="PTHR46806:SF11">
    <property type="entry name" value="MILK FAT GLOBULE EGF AND FACTOR V_VIII DOMAIN CONTAINING"/>
    <property type="match status" value="1"/>
</dbReference>
<evidence type="ECO:0000256" key="4">
    <source>
        <dbReference type="ARBA" id="ARBA00023157"/>
    </source>
</evidence>
<dbReference type="InterPro" id="IPR008979">
    <property type="entry name" value="Galactose-bd-like_sf"/>
</dbReference>
<sequence length="471" mass="52612">MRNFIATLLLTSSLALVTQGEPCHSEPCQNGGTCLTGVTTDPYYCVCPEGFTGSQCNETEEGPCVPNPCENGGVCDVISLQRRGDVFSEYTCKCPAGFQGVHCQTNVNECSSGPCRNGGMCLDLEGDYTCNCPSPYLGKSCHLKCDSVLGMEGGSIEDTQITASSAHLGFLGLKRWRPELARLNNQGMVNAWSKATFDQQPWIQVDLLRKMRLTGIVTQGASCVGTPEFIKMFKIAYSLNGVKFTIFKGSSKSKDKLFTGNWDNNHQKKNLFDPPILAQYIRLLPVICQQACTLRMELLGCELNVDLNMTGCSETLGMKSRMIKDEQVTASSTDSLWGMDCFTWRPSLARLDNNGKTNAWTSRFSNRDQWLQVDLLTPKKISGIITQGAKDFGKVQYVQSFKIAHSLDGKSWNVYKDNSTNTDQIFEGNYDNSSHKRNVFERSFYARFLRVLPWTWHKRITLRMELLGCNE</sequence>
<dbReference type="InterPro" id="IPR000421">
    <property type="entry name" value="FA58C"/>
</dbReference>
<evidence type="ECO:0000256" key="7">
    <source>
        <dbReference type="SAM" id="SignalP"/>
    </source>
</evidence>
<dbReference type="CDD" id="cd00057">
    <property type="entry name" value="FA58C"/>
    <property type="match status" value="2"/>
</dbReference>
<keyword evidence="5" id="KW-0325">Glycoprotein</keyword>
<evidence type="ECO:0000256" key="5">
    <source>
        <dbReference type="ARBA" id="ARBA00023180"/>
    </source>
</evidence>
<proteinExistence type="evidence at transcript level"/>
<feature type="domain" description="F5/8 type C" evidence="8">
    <location>
        <begin position="145"/>
        <end position="301"/>
    </location>
</feature>
<dbReference type="InterPro" id="IPR018097">
    <property type="entry name" value="EGF_Ca-bd_CS"/>
</dbReference>
<feature type="domain" description="EGF-like" evidence="9">
    <location>
        <begin position="19"/>
        <end position="57"/>
    </location>
</feature>
<dbReference type="FunFam" id="2.10.25.10:FF:000226">
    <property type="entry name" value="EGF-like repeat and discoidin I-like domain-containing protein 3"/>
    <property type="match status" value="1"/>
</dbReference>
<dbReference type="PROSITE" id="PS50026">
    <property type="entry name" value="EGF_3"/>
    <property type="match status" value="3"/>
</dbReference>
<feature type="disulfide bond" evidence="6">
    <location>
        <begin position="94"/>
        <end position="103"/>
    </location>
</feature>